<protein>
    <submittedName>
        <fullName evidence="2">Uncharacterized protein</fullName>
    </submittedName>
</protein>
<keyword evidence="1" id="KW-0175">Coiled coil</keyword>
<name>A0A9P0LLH4_ACAOB</name>
<evidence type="ECO:0000313" key="2">
    <source>
        <dbReference type="EMBL" id="CAH1995400.1"/>
    </source>
</evidence>
<dbReference type="AlphaFoldDB" id="A0A9P0LLH4"/>
<accession>A0A9P0LLH4</accession>
<evidence type="ECO:0000256" key="1">
    <source>
        <dbReference type="SAM" id="Coils"/>
    </source>
</evidence>
<reference evidence="2" key="1">
    <citation type="submission" date="2022-03" db="EMBL/GenBank/DDBJ databases">
        <authorList>
            <person name="Sayadi A."/>
        </authorList>
    </citation>
    <scope>NUCLEOTIDE SEQUENCE</scope>
</reference>
<organism evidence="2 3">
    <name type="scientific">Acanthoscelides obtectus</name>
    <name type="common">Bean weevil</name>
    <name type="synonym">Bruchus obtectus</name>
    <dbReference type="NCBI Taxonomy" id="200917"/>
    <lineage>
        <taxon>Eukaryota</taxon>
        <taxon>Metazoa</taxon>
        <taxon>Ecdysozoa</taxon>
        <taxon>Arthropoda</taxon>
        <taxon>Hexapoda</taxon>
        <taxon>Insecta</taxon>
        <taxon>Pterygota</taxon>
        <taxon>Neoptera</taxon>
        <taxon>Endopterygota</taxon>
        <taxon>Coleoptera</taxon>
        <taxon>Polyphaga</taxon>
        <taxon>Cucujiformia</taxon>
        <taxon>Chrysomeloidea</taxon>
        <taxon>Chrysomelidae</taxon>
        <taxon>Bruchinae</taxon>
        <taxon>Bruchini</taxon>
        <taxon>Acanthoscelides</taxon>
    </lineage>
</organism>
<evidence type="ECO:0000313" key="3">
    <source>
        <dbReference type="Proteomes" id="UP001152888"/>
    </source>
</evidence>
<comment type="caution">
    <text evidence="2">The sequence shown here is derived from an EMBL/GenBank/DDBJ whole genome shotgun (WGS) entry which is preliminary data.</text>
</comment>
<proteinExistence type="predicted"/>
<sequence>MSGICFVTAKARMQVPSTEGLITEEVISVHFICTASFQNNILVDLVLENCIFVFTVMGAKEDCVQYYLDEVEAEVEDTLQKIDAKYSVATPQTNDDFDQSLAVLSQELDSLGLPPLDLSQPFENQFRLLVDGAHSLVNICRTTVVQTKNASTESRVIAAKRAEIQSINNDLKAKIQKNEERKNVFENQICRLKTELQKAKQREEELKRELQTTKRYYQTKEKGYLHDIRRLIKENQKLQEKCRLDINIHSNDDVIKNVLGRYKENEQVLKDTISKMIDENRKLLEENLHLREQT</sequence>
<dbReference type="EMBL" id="CAKOFQ010007226">
    <property type="protein sequence ID" value="CAH1995400.1"/>
    <property type="molecule type" value="Genomic_DNA"/>
</dbReference>
<dbReference type="OrthoDB" id="312015at2759"/>
<keyword evidence="3" id="KW-1185">Reference proteome</keyword>
<dbReference type="Proteomes" id="UP001152888">
    <property type="component" value="Unassembled WGS sequence"/>
</dbReference>
<feature type="coiled-coil region" evidence="1">
    <location>
        <begin position="157"/>
        <end position="241"/>
    </location>
</feature>
<gene>
    <name evidence="2" type="ORF">ACAOBT_LOCUS22579</name>
</gene>